<dbReference type="AlphaFoldDB" id="A0A1V8YUX4"/>
<keyword evidence="1" id="KW-0175">Coiled coil</keyword>
<gene>
    <name evidence="3" type="ORF">BH747_08595</name>
</gene>
<organism evidence="3 4">
    <name type="scientific">Enterococcus villorum</name>
    <dbReference type="NCBI Taxonomy" id="112904"/>
    <lineage>
        <taxon>Bacteria</taxon>
        <taxon>Bacillati</taxon>
        <taxon>Bacillota</taxon>
        <taxon>Bacilli</taxon>
        <taxon>Lactobacillales</taxon>
        <taxon>Enterococcaceae</taxon>
        <taxon>Enterococcus</taxon>
    </lineage>
</organism>
<feature type="region of interest" description="Disordered" evidence="2">
    <location>
        <begin position="1"/>
        <end position="42"/>
    </location>
</feature>
<evidence type="ECO:0000256" key="2">
    <source>
        <dbReference type="SAM" id="MobiDB-lite"/>
    </source>
</evidence>
<feature type="coiled-coil region" evidence="1">
    <location>
        <begin position="86"/>
        <end position="113"/>
    </location>
</feature>
<proteinExistence type="predicted"/>
<feature type="compositionally biased region" description="Polar residues" evidence="2">
    <location>
        <begin position="744"/>
        <end position="760"/>
    </location>
</feature>
<name>A0A1V8YUX4_9ENTE</name>
<feature type="compositionally biased region" description="Polar residues" evidence="2">
    <location>
        <begin position="775"/>
        <end position="792"/>
    </location>
</feature>
<dbReference type="OrthoDB" id="2198058at2"/>
<accession>A0A1V8YUX4</accession>
<comment type="caution">
    <text evidence="3">The sequence shown here is derived from an EMBL/GenBank/DDBJ whole genome shotgun (WGS) entry which is preliminary data.</text>
</comment>
<dbReference type="Proteomes" id="UP000192477">
    <property type="component" value="Unassembled WGS sequence"/>
</dbReference>
<dbReference type="EMBL" id="MJEA01000008">
    <property type="protein sequence ID" value="OQO69959.1"/>
    <property type="molecule type" value="Genomic_DNA"/>
</dbReference>
<dbReference type="RefSeq" id="WP_081183981.1">
    <property type="nucleotide sequence ID" value="NZ_MJEA01000008.1"/>
</dbReference>
<evidence type="ECO:0000313" key="3">
    <source>
        <dbReference type="EMBL" id="OQO69959.1"/>
    </source>
</evidence>
<sequence>MNDEMLKELNGRVGKQADKVEELSLGNDNEKEAIPPPTQSKVQILDQVSIEDDEQRSDQEFEEFLHEKLEIDDHMDFLTFYHSNGIESLKKRKQELNKKITEAYKKNSLYEEQTKNDLQQLLTTRQQMTIRNELKSIFGIDVIDFYQNSHTYNDGKNNQSYINMIDQIDKIMKKEQPIEPTNESEKAFKLTNKTKKELQKKYNQWNKCLKNDKYKDRLDPIATDIENLIKEAINNGALQPFEKHHYYNMDQSKTMKKLGLNKWDIKGFLSQRPEPARESASSTSGSFLNYKNESELKELKKEYNELVTIDFIKRGPNSTLFKKNLQNLRETHHELNVVDALKELTGIDMEKFYGKYVFRLGVDPKEQINKLRKEVSNFMKKTDISSPKYFTPQEEQKKDDDKEKIRSIYNQLENFDKKKDWKNVNIYTKNLLKEINATLNNNLELVAENYDYDIIYRKSKTLSKLGISNFSQYLGEEDPTKTYLSTSKISFDDIFKSILGDTVSYDSVASFDSSDRVSYDSVASFDSSDRVSYDSVASFDSSDRVSYDSVASFDFSDRVSYDSVASFDSSDRVSYDSVASFDSSDRVSYDSVASFDSSDAVSYDSVASFDSSDRVSYDSFATFDSSDTVSYDSVASFDSGNTKKITDLYEMRGTVMFETNDAISIAHSSDIGPISNVQIELNDRQFHPVLGSEKEMNAPSLSIQEKTIGEDFTKEMAQSELKPTFAMEIKKKFEEITKQHHVRQTNNELKNPNDKINQQYDSLSKNDHKLVEAINQPTVNNHLNKKSPSINNKELKTNDTADQQSDSDTVALKQEDLSVIHQRKAEKPVPPPKPAHLQTKLKSIQGETSKPFTRCYMVPEQQPSLSQNLQPEKEINQLLSLQSESDKLNFKQKLESLKRMDKLEQRLRKNESNNLGRSI</sequence>
<reference evidence="3 4" key="1">
    <citation type="journal article" date="2017" name="BMC Microbiol.">
        <title>Comparative genomics of Enterococcus spp. isolated from bovine feces.</title>
        <authorList>
            <person name="Beukers A.G."/>
            <person name="Zaheer R."/>
            <person name="Goji N."/>
            <person name="Amoako K.K."/>
            <person name="Chaves A.V."/>
            <person name="Ward M.P."/>
            <person name="McAllister T.A."/>
        </authorList>
    </citation>
    <scope>NUCLEOTIDE SEQUENCE [LARGE SCALE GENOMIC DNA]</scope>
    <source>
        <strain evidence="3 4">F1129D 143</strain>
    </source>
</reference>
<feature type="region of interest" description="Disordered" evidence="2">
    <location>
        <begin position="740"/>
        <end position="760"/>
    </location>
</feature>
<evidence type="ECO:0000256" key="1">
    <source>
        <dbReference type="SAM" id="Coils"/>
    </source>
</evidence>
<protein>
    <submittedName>
        <fullName evidence="3">Uncharacterized protein</fullName>
    </submittedName>
</protein>
<evidence type="ECO:0000313" key="4">
    <source>
        <dbReference type="Proteomes" id="UP000192477"/>
    </source>
</evidence>
<feature type="compositionally biased region" description="Basic and acidic residues" evidence="2">
    <location>
        <begin position="1"/>
        <end position="33"/>
    </location>
</feature>
<feature type="region of interest" description="Disordered" evidence="2">
    <location>
        <begin position="775"/>
        <end position="809"/>
    </location>
</feature>